<protein>
    <submittedName>
        <fullName evidence="6">MobA/MobL family protein</fullName>
    </submittedName>
</protein>
<evidence type="ECO:0000256" key="3">
    <source>
        <dbReference type="SAM" id="Coils"/>
    </source>
</evidence>
<evidence type="ECO:0000259" key="5">
    <source>
        <dbReference type="Pfam" id="PF03389"/>
    </source>
</evidence>
<reference evidence="6" key="1">
    <citation type="submission" date="2019-11" db="EMBL/GenBank/DDBJ databases">
        <authorList>
            <person name="Feng L."/>
        </authorList>
    </citation>
    <scope>NUCLEOTIDE SEQUENCE</scope>
    <source>
        <strain evidence="6">CaerofaciensLFYP39</strain>
    </source>
</reference>
<organism evidence="6">
    <name type="scientific">Collinsella aerofaciens</name>
    <dbReference type="NCBI Taxonomy" id="74426"/>
    <lineage>
        <taxon>Bacteria</taxon>
        <taxon>Bacillati</taxon>
        <taxon>Actinomycetota</taxon>
        <taxon>Coriobacteriia</taxon>
        <taxon>Coriobacteriales</taxon>
        <taxon>Coriobacteriaceae</taxon>
        <taxon>Collinsella</taxon>
    </lineage>
</organism>
<dbReference type="InterPro" id="IPR005053">
    <property type="entry name" value="MobA_MobL"/>
</dbReference>
<sequence length="468" mass="51037">MAIFHLNYRGCSPATGAGAVRKAAYQSGQALVEERSGQLCDYARKERVVEEGLSLPGGVPPIGRGELWNGAERAWAEGGGGNELVALRYEFALPIELDAAGRRACVRDFCGMFPAKACDWAIHDDGRGGNPHAHVLVSALDISAQGFIQRTKAEKGQCWYLCQDAHGRQAPIRATDWKAAKADGWEKIYNFKDGRRLTMKQAKAEGLGTKDRTSKRPVQMHRISGQAARDVGSAELTAVRAAWAEIANRHLAAHAAATGTTAQVIDHRSNKDRGLDEQPTVHEGGTGLIGHADRVKLNKEIRDRNARLRVLRAELQQEGAALEQLQREVAELERQRGRIEKAKRGRAQGRHRGALAKRRRVAMATAAAAADAQRRVAMATADQVDTRAEMIAQLDEQIAALDLKIRQLQGGNSAAMLSGPLLKAAGLGIERRKLADERARLAGEDPAPRKPEPPQAEQKRPRGHKPKH</sequence>
<evidence type="ECO:0000256" key="1">
    <source>
        <dbReference type="ARBA" id="ARBA00010873"/>
    </source>
</evidence>
<evidence type="ECO:0000256" key="2">
    <source>
        <dbReference type="ARBA" id="ARBA00022971"/>
    </source>
</evidence>
<gene>
    <name evidence="6" type="ORF">CALFYP39_01641</name>
</gene>
<comment type="similarity">
    <text evidence="1">Belongs to the MobA/MobL family.</text>
</comment>
<keyword evidence="2" id="KW-0184">Conjugation</keyword>
<dbReference type="Gene3D" id="3.30.930.30">
    <property type="match status" value="1"/>
</dbReference>
<evidence type="ECO:0000256" key="4">
    <source>
        <dbReference type="SAM" id="MobiDB-lite"/>
    </source>
</evidence>
<name>A0A6N3CS50_9ACTN</name>
<keyword evidence="3" id="KW-0175">Coiled coil</keyword>
<dbReference type="AlphaFoldDB" id="A0A6N3CS50"/>
<feature type="region of interest" description="Disordered" evidence="4">
    <location>
        <begin position="436"/>
        <end position="468"/>
    </location>
</feature>
<evidence type="ECO:0000313" key="6">
    <source>
        <dbReference type="EMBL" id="VYU18702.1"/>
    </source>
</evidence>
<dbReference type="RefSeq" id="WP_156600000.1">
    <property type="nucleotide sequence ID" value="NZ_CACRTW010000029.1"/>
</dbReference>
<feature type="coiled-coil region" evidence="3">
    <location>
        <begin position="294"/>
        <end position="345"/>
    </location>
</feature>
<accession>A0A6N3CS50</accession>
<dbReference type="EMBL" id="CACRTW010000029">
    <property type="protein sequence ID" value="VYU18702.1"/>
    <property type="molecule type" value="Genomic_DNA"/>
</dbReference>
<feature type="domain" description="MobA/MobL protein" evidence="5">
    <location>
        <begin position="19"/>
        <end position="284"/>
    </location>
</feature>
<proteinExistence type="inferred from homology"/>
<feature type="compositionally biased region" description="Basic and acidic residues" evidence="4">
    <location>
        <begin position="436"/>
        <end position="460"/>
    </location>
</feature>
<dbReference type="Pfam" id="PF03389">
    <property type="entry name" value="MobA_MobL"/>
    <property type="match status" value="1"/>
</dbReference>